<dbReference type="OrthoDB" id="40579at2759"/>
<reference evidence="1" key="1">
    <citation type="submission" date="2020-09" db="EMBL/GenBank/DDBJ databases">
        <authorList>
            <person name="Kikuchi T."/>
        </authorList>
    </citation>
    <scope>NUCLEOTIDE SEQUENCE</scope>
    <source>
        <strain evidence="1">SH1</strain>
    </source>
</reference>
<keyword evidence="2" id="KW-1185">Reference proteome</keyword>
<dbReference type="InterPro" id="IPR023198">
    <property type="entry name" value="PGP-like_dom2"/>
</dbReference>
<sequence length="236" mass="26697">MVHVTHIIFDFDGVLIDSETQYSIANQNVLNTWGKEFTLDKKLAMMGTKKSEAMQTLIRMSDLEGKVTPPQYEELYDVQLNKLLSEPPELPGADRLISHLFNNNIPMAICTGSDDWEFELKTKKLYKKWLDKIPLRVLSGSDPEVKHGKPSPDPYQITLQRMAPGLDPSKVLVFEDSINGVKSALAAGMNCVMIPQWQFVNESGKKEIEELKPKLADLLESLEQFQPTKYGLPAFQ</sequence>
<proteinExistence type="predicted"/>
<evidence type="ECO:0000313" key="1">
    <source>
        <dbReference type="EMBL" id="CAD5219436.1"/>
    </source>
</evidence>
<comment type="caution">
    <text evidence="1">The sequence shown here is derived from an EMBL/GenBank/DDBJ whole genome shotgun (WGS) entry which is preliminary data.</text>
</comment>
<gene>
    <name evidence="1" type="ORF">BOKJ2_LOCUS8443</name>
</gene>
<organism evidence="1 2">
    <name type="scientific">Bursaphelenchus okinawaensis</name>
    <dbReference type="NCBI Taxonomy" id="465554"/>
    <lineage>
        <taxon>Eukaryota</taxon>
        <taxon>Metazoa</taxon>
        <taxon>Ecdysozoa</taxon>
        <taxon>Nematoda</taxon>
        <taxon>Chromadorea</taxon>
        <taxon>Rhabditida</taxon>
        <taxon>Tylenchina</taxon>
        <taxon>Tylenchomorpha</taxon>
        <taxon>Aphelenchoidea</taxon>
        <taxon>Aphelenchoididae</taxon>
        <taxon>Bursaphelenchus</taxon>
    </lineage>
</organism>
<dbReference type="NCBIfam" id="TIGR01509">
    <property type="entry name" value="HAD-SF-IA-v3"/>
    <property type="match status" value="1"/>
</dbReference>
<dbReference type="SUPFAM" id="SSF56784">
    <property type="entry name" value="HAD-like"/>
    <property type="match status" value="1"/>
</dbReference>
<dbReference type="InterPro" id="IPR036412">
    <property type="entry name" value="HAD-like_sf"/>
</dbReference>
<dbReference type="SFLD" id="SFLDS00003">
    <property type="entry name" value="Haloacid_Dehalogenase"/>
    <property type="match status" value="1"/>
</dbReference>
<dbReference type="Proteomes" id="UP000614601">
    <property type="component" value="Unassembled WGS sequence"/>
</dbReference>
<dbReference type="AlphaFoldDB" id="A0A811KWQ1"/>
<dbReference type="GO" id="GO:0016791">
    <property type="term" value="F:phosphatase activity"/>
    <property type="evidence" value="ECO:0007669"/>
    <property type="project" value="TreeGrafter"/>
</dbReference>
<dbReference type="PANTHER" id="PTHR18901:SF38">
    <property type="entry name" value="PSEUDOURIDINE-5'-PHOSPHATASE"/>
    <property type="match status" value="1"/>
</dbReference>
<dbReference type="EMBL" id="CAJFCW020000004">
    <property type="protein sequence ID" value="CAG9112526.1"/>
    <property type="molecule type" value="Genomic_DNA"/>
</dbReference>
<dbReference type="EMBL" id="CAJFDH010000004">
    <property type="protein sequence ID" value="CAD5219436.1"/>
    <property type="molecule type" value="Genomic_DNA"/>
</dbReference>
<dbReference type="InterPro" id="IPR006439">
    <property type="entry name" value="HAD-SF_hydro_IA"/>
</dbReference>
<dbReference type="Pfam" id="PF13419">
    <property type="entry name" value="HAD_2"/>
    <property type="match status" value="1"/>
</dbReference>
<dbReference type="Gene3D" id="1.10.150.240">
    <property type="entry name" value="Putative phosphatase, domain 2"/>
    <property type="match status" value="1"/>
</dbReference>
<dbReference type="InterPro" id="IPR023214">
    <property type="entry name" value="HAD_sf"/>
</dbReference>
<evidence type="ECO:0000313" key="2">
    <source>
        <dbReference type="Proteomes" id="UP000614601"/>
    </source>
</evidence>
<dbReference type="SFLD" id="SFLDG01129">
    <property type="entry name" value="C1.5:_HAD__Beta-PGM__Phosphata"/>
    <property type="match status" value="1"/>
</dbReference>
<name>A0A811KWQ1_9BILA</name>
<protein>
    <submittedName>
        <fullName evidence="1">Uncharacterized protein</fullName>
    </submittedName>
</protein>
<dbReference type="Proteomes" id="UP000783686">
    <property type="component" value="Unassembled WGS sequence"/>
</dbReference>
<dbReference type="Gene3D" id="3.40.50.1000">
    <property type="entry name" value="HAD superfamily/HAD-like"/>
    <property type="match status" value="1"/>
</dbReference>
<dbReference type="PANTHER" id="PTHR18901">
    <property type="entry name" value="2-DEOXYGLUCOSE-6-PHOSPHATE PHOSPHATASE 2"/>
    <property type="match status" value="1"/>
</dbReference>
<dbReference type="InterPro" id="IPR041492">
    <property type="entry name" value="HAD_2"/>
</dbReference>
<accession>A0A811KWQ1</accession>